<evidence type="ECO:0000256" key="1">
    <source>
        <dbReference type="SAM" id="Phobius"/>
    </source>
</evidence>
<sequence length="409" mass="44060">MSRHSPVLTLLLAFSTIALVLMLVAHSQISFEAAVRGLKIWWEVVFPSTLPFIVLSEILMGLGVVHFFGVLLEPLMRPLFNVPGTGGFVLAMGFSSGYPVAAKLTTSLREQGSLTKAEGERLVSFTTTGDPLFVMGAVAIGFFHSEQMGIILSLTHYLSAILLGILFRMYAPTASISKPLDKTTSSLPYRALQAMHRARLRDRRPFGKLMGDAVQSALNTLFMIGGFIIVFSVLIQLFQAIELTAFITRLLAIILGPFGVPPSLSQAIVSGLFEVTLGAQAASDAPATVPIVWKAAIASAVLSWGGLSVHAQVASILSATDIRVMPYLIARSLHALLAAILTVILWKPLTSMAWLQEKSVPVFLPNQSELTLSNWWDALVYSGLLMLIGGGLLVLGSLVAGYLQTLKTR</sequence>
<accession>A0A3M8CLH2</accession>
<dbReference type="NCBIfam" id="TIGR02871">
    <property type="entry name" value="spore_ylbJ"/>
    <property type="match status" value="1"/>
</dbReference>
<dbReference type="RefSeq" id="WP_122914479.1">
    <property type="nucleotide sequence ID" value="NZ_RHHT01000038.1"/>
</dbReference>
<keyword evidence="1" id="KW-0472">Membrane</keyword>
<dbReference type="Proteomes" id="UP000281915">
    <property type="component" value="Unassembled WGS sequence"/>
</dbReference>
<name>A0A3M8CLH2_9BACL</name>
<evidence type="ECO:0000313" key="4">
    <source>
        <dbReference type="Proteomes" id="UP000281915"/>
    </source>
</evidence>
<feature type="transmembrane region" description="Helical" evidence="1">
    <location>
        <begin position="378"/>
        <end position="403"/>
    </location>
</feature>
<evidence type="ECO:0000259" key="2">
    <source>
        <dbReference type="Pfam" id="PF07670"/>
    </source>
</evidence>
<dbReference type="AlphaFoldDB" id="A0A3M8CLH2"/>
<proteinExistence type="predicted"/>
<feature type="transmembrane region" description="Helical" evidence="1">
    <location>
        <begin position="122"/>
        <end position="143"/>
    </location>
</feature>
<feature type="domain" description="Nucleoside transporter/FeoB GTPase Gate" evidence="2">
    <location>
        <begin position="44"/>
        <end position="135"/>
    </location>
</feature>
<feature type="transmembrane region" description="Helical" evidence="1">
    <location>
        <begin position="217"/>
        <end position="238"/>
    </location>
</feature>
<dbReference type="EMBL" id="RHHT01000038">
    <property type="protein sequence ID" value="RNB76473.1"/>
    <property type="molecule type" value="Genomic_DNA"/>
</dbReference>
<evidence type="ECO:0000313" key="3">
    <source>
        <dbReference type="EMBL" id="RNB76473.1"/>
    </source>
</evidence>
<dbReference type="Pfam" id="PF07670">
    <property type="entry name" value="Gate"/>
    <property type="match status" value="1"/>
</dbReference>
<gene>
    <name evidence="3" type="primary">ylbJ</name>
    <name evidence="3" type="ORF">EDM58_17590</name>
</gene>
<keyword evidence="1" id="KW-1133">Transmembrane helix</keyword>
<protein>
    <submittedName>
        <fullName evidence="3">Sporulation integral membrane protein YlbJ</fullName>
    </submittedName>
</protein>
<feature type="transmembrane region" description="Helical" evidence="1">
    <location>
        <begin position="150"/>
        <end position="171"/>
    </location>
</feature>
<feature type="transmembrane region" description="Helical" evidence="1">
    <location>
        <begin position="293"/>
        <end position="316"/>
    </location>
</feature>
<feature type="transmembrane region" description="Helical" evidence="1">
    <location>
        <begin position="79"/>
        <end position="102"/>
    </location>
</feature>
<comment type="caution">
    <text evidence="3">The sequence shown here is derived from an EMBL/GenBank/DDBJ whole genome shotgun (WGS) entry which is preliminary data.</text>
</comment>
<feature type="transmembrane region" description="Helical" evidence="1">
    <location>
        <begin position="51"/>
        <end position="72"/>
    </location>
</feature>
<reference evidence="3 4" key="1">
    <citation type="submission" date="2018-10" db="EMBL/GenBank/DDBJ databases">
        <title>Phylogenomics of Brevibacillus.</title>
        <authorList>
            <person name="Dunlap C."/>
        </authorList>
    </citation>
    <scope>NUCLEOTIDE SEQUENCE [LARGE SCALE GENOMIC DNA]</scope>
    <source>
        <strain evidence="3 4">JCM 15085</strain>
    </source>
</reference>
<feature type="transmembrane region" description="Helical" evidence="1">
    <location>
        <begin position="328"/>
        <end position="346"/>
    </location>
</feature>
<keyword evidence="1" id="KW-0812">Transmembrane</keyword>
<feature type="transmembrane region" description="Helical" evidence="1">
    <location>
        <begin position="250"/>
        <end position="273"/>
    </location>
</feature>
<organism evidence="3 4">
    <name type="scientific">Brevibacillus panacihumi</name>
    <dbReference type="NCBI Taxonomy" id="497735"/>
    <lineage>
        <taxon>Bacteria</taxon>
        <taxon>Bacillati</taxon>
        <taxon>Bacillota</taxon>
        <taxon>Bacilli</taxon>
        <taxon>Bacillales</taxon>
        <taxon>Paenibacillaceae</taxon>
        <taxon>Brevibacillus</taxon>
    </lineage>
</organism>
<dbReference type="InterPro" id="IPR014226">
    <property type="entry name" value="Spore_IM_YlbJ"/>
</dbReference>
<dbReference type="InterPro" id="IPR011642">
    <property type="entry name" value="Gate_dom"/>
</dbReference>